<dbReference type="EMBL" id="OBEG01000002">
    <property type="protein sequence ID" value="SNY80853.1"/>
    <property type="molecule type" value="Genomic_DNA"/>
</dbReference>
<dbReference type="OrthoDB" id="4567939at2"/>
<protein>
    <submittedName>
        <fullName evidence="6">Transcriptional regulator, TetR family</fullName>
    </submittedName>
</protein>
<feature type="DNA-binding region" description="H-T-H motif" evidence="4">
    <location>
        <begin position="26"/>
        <end position="45"/>
    </location>
</feature>
<keyword evidence="7" id="KW-1185">Reference proteome</keyword>
<accession>A0A285L8Q9</accession>
<reference evidence="6 7" key="1">
    <citation type="submission" date="2017-09" db="EMBL/GenBank/DDBJ databases">
        <authorList>
            <person name="Ehlers B."/>
            <person name="Leendertz F.H."/>
        </authorList>
    </citation>
    <scope>NUCLEOTIDE SEQUENCE [LARGE SCALE GENOMIC DNA]</scope>
    <source>
        <strain evidence="6 7">DSM 45537</strain>
    </source>
</reference>
<keyword evidence="1" id="KW-0805">Transcription regulation</keyword>
<evidence type="ECO:0000256" key="3">
    <source>
        <dbReference type="ARBA" id="ARBA00023163"/>
    </source>
</evidence>
<dbReference type="InterPro" id="IPR036271">
    <property type="entry name" value="Tet_transcr_reg_TetR-rel_C_sf"/>
</dbReference>
<keyword evidence="2 4" id="KW-0238">DNA-binding</keyword>
<evidence type="ECO:0000256" key="2">
    <source>
        <dbReference type="ARBA" id="ARBA00023125"/>
    </source>
</evidence>
<dbReference type="GO" id="GO:0003677">
    <property type="term" value="F:DNA binding"/>
    <property type="evidence" value="ECO:0007669"/>
    <property type="project" value="UniProtKB-UniRule"/>
</dbReference>
<evidence type="ECO:0000256" key="4">
    <source>
        <dbReference type="PROSITE-ProRule" id="PRU00335"/>
    </source>
</evidence>
<dbReference type="PROSITE" id="PS50977">
    <property type="entry name" value="HTH_TETR_2"/>
    <property type="match status" value="1"/>
</dbReference>
<keyword evidence="3" id="KW-0804">Transcription</keyword>
<dbReference type="Gene3D" id="1.10.357.10">
    <property type="entry name" value="Tetracycline Repressor, domain 2"/>
    <property type="match status" value="1"/>
</dbReference>
<proteinExistence type="predicted"/>
<dbReference type="InterPro" id="IPR001647">
    <property type="entry name" value="HTH_TetR"/>
</dbReference>
<feature type="domain" description="HTH tetR-type" evidence="5">
    <location>
        <begin position="3"/>
        <end position="63"/>
    </location>
</feature>
<name>A0A285L8Q9_9NOCA</name>
<dbReference type="Proteomes" id="UP000219565">
    <property type="component" value="Unassembled WGS sequence"/>
</dbReference>
<gene>
    <name evidence="6" type="ORF">SAMN04244553_2427</name>
</gene>
<dbReference type="SUPFAM" id="SSF48498">
    <property type="entry name" value="Tetracyclin repressor-like, C-terminal domain"/>
    <property type="match status" value="1"/>
</dbReference>
<organism evidence="6 7">
    <name type="scientific">Nocardia amikacinitolerans</name>
    <dbReference type="NCBI Taxonomy" id="756689"/>
    <lineage>
        <taxon>Bacteria</taxon>
        <taxon>Bacillati</taxon>
        <taxon>Actinomycetota</taxon>
        <taxon>Actinomycetes</taxon>
        <taxon>Mycobacteriales</taxon>
        <taxon>Nocardiaceae</taxon>
        <taxon>Nocardia</taxon>
    </lineage>
</organism>
<evidence type="ECO:0000313" key="6">
    <source>
        <dbReference type="EMBL" id="SNY80853.1"/>
    </source>
</evidence>
<evidence type="ECO:0000313" key="7">
    <source>
        <dbReference type="Proteomes" id="UP000219565"/>
    </source>
</evidence>
<dbReference type="AlphaFoldDB" id="A0A285L8Q9"/>
<evidence type="ECO:0000256" key="1">
    <source>
        <dbReference type="ARBA" id="ARBA00023015"/>
    </source>
</evidence>
<dbReference type="PANTHER" id="PTHR47506:SF3">
    <property type="entry name" value="HTH-TYPE TRANSCRIPTIONAL REGULATOR LMRA"/>
    <property type="match status" value="1"/>
</dbReference>
<evidence type="ECO:0000259" key="5">
    <source>
        <dbReference type="PROSITE" id="PS50977"/>
    </source>
</evidence>
<dbReference type="InterPro" id="IPR009057">
    <property type="entry name" value="Homeodomain-like_sf"/>
</dbReference>
<dbReference type="PANTHER" id="PTHR47506">
    <property type="entry name" value="TRANSCRIPTIONAL REGULATORY PROTEIN"/>
    <property type="match status" value="1"/>
</dbReference>
<sequence>MTQGPRARLIEGAIELVREHGVHGAGLAALLDRSNASRNSLYQHFPAGKSELVAAATEVAGRRMSAVIETVTRSGEPADWVGALVGWWKQALESSAYTAGCPIVGAALAESEPNVQAAAGSAFADWTELLAAGLIGRGVDATRARSLASFVISAVEGAIVQARATKSTRPLDDVQDNLATLLRIR</sequence>
<dbReference type="Pfam" id="PF21993">
    <property type="entry name" value="TetR_C_13_2"/>
    <property type="match status" value="1"/>
</dbReference>
<dbReference type="STRING" id="1379680.GCA_001612615_02822"/>
<dbReference type="Pfam" id="PF00440">
    <property type="entry name" value="TetR_N"/>
    <property type="match status" value="1"/>
</dbReference>
<dbReference type="InterPro" id="IPR054156">
    <property type="entry name" value="YxaF_TetR_C"/>
</dbReference>
<dbReference type="RefSeq" id="WP_097244993.1">
    <property type="nucleotide sequence ID" value="NZ_JAMTCV010000001.1"/>
</dbReference>
<dbReference type="SUPFAM" id="SSF46689">
    <property type="entry name" value="Homeodomain-like"/>
    <property type="match status" value="1"/>
</dbReference>